<dbReference type="InterPro" id="IPR002109">
    <property type="entry name" value="Glutaredoxin"/>
</dbReference>
<dbReference type="PRINTS" id="PR00160">
    <property type="entry name" value="GLUTAREDOXIN"/>
</dbReference>
<reference evidence="2 3" key="1">
    <citation type="submission" date="2011-02" db="EMBL/GenBank/DDBJ databases">
        <title>The Genome Sequence of Sphaeroforma arctica JP610.</title>
        <authorList>
            <consortium name="The Broad Institute Genome Sequencing Platform"/>
            <person name="Russ C."/>
            <person name="Cuomo C."/>
            <person name="Young S.K."/>
            <person name="Zeng Q."/>
            <person name="Gargeya S."/>
            <person name="Alvarado L."/>
            <person name="Berlin A."/>
            <person name="Chapman S.B."/>
            <person name="Chen Z."/>
            <person name="Freedman E."/>
            <person name="Gellesch M."/>
            <person name="Goldberg J."/>
            <person name="Griggs A."/>
            <person name="Gujja S."/>
            <person name="Heilman E."/>
            <person name="Heiman D."/>
            <person name="Howarth C."/>
            <person name="Mehta T."/>
            <person name="Neiman D."/>
            <person name="Pearson M."/>
            <person name="Roberts A."/>
            <person name="Saif S."/>
            <person name="Shea T."/>
            <person name="Shenoy N."/>
            <person name="Sisk P."/>
            <person name="Stolte C."/>
            <person name="Sykes S."/>
            <person name="White J."/>
            <person name="Yandava C."/>
            <person name="Burger G."/>
            <person name="Gray M.W."/>
            <person name="Holland P.W.H."/>
            <person name="King N."/>
            <person name="Lang F.B.F."/>
            <person name="Roger A.J."/>
            <person name="Ruiz-Trillo I."/>
            <person name="Haas B."/>
            <person name="Nusbaum C."/>
            <person name="Birren B."/>
        </authorList>
    </citation>
    <scope>NUCLEOTIDE SEQUENCE [LARGE SCALE GENOMIC DNA]</scope>
    <source>
        <strain evidence="2 3">JP610</strain>
    </source>
</reference>
<dbReference type="Gene3D" id="3.40.30.10">
    <property type="entry name" value="Glutaredoxin"/>
    <property type="match status" value="1"/>
</dbReference>
<evidence type="ECO:0000313" key="3">
    <source>
        <dbReference type="Proteomes" id="UP000054560"/>
    </source>
</evidence>
<dbReference type="PROSITE" id="PS51354">
    <property type="entry name" value="GLUTAREDOXIN_2"/>
    <property type="match status" value="1"/>
</dbReference>
<dbReference type="AlphaFoldDB" id="A0A0L0G6E9"/>
<organism evidence="2 3">
    <name type="scientific">Sphaeroforma arctica JP610</name>
    <dbReference type="NCBI Taxonomy" id="667725"/>
    <lineage>
        <taxon>Eukaryota</taxon>
        <taxon>Ichthyosporea</taxon>
        <taxon>Ichthyophonida</taxon>
        <taxon>Sphaeroforma</taxon>
    </lineage>
</organism>
<dbReference type="Proteomes" id="UP000054560">
    <property type="component" value="Unassembled WGS sequence"/>
</dbReference>
<evidence type="ECO:0000259" key="1">
    <source>
        <dbReference type="Pfam" id="PF00462"/>
    </source>
</evidence>
<dbReference type="GO" id="GO:0015038">
    <property type="term" value="F:glutathione disulfide oxidoreductase activity"/>
    <property type="evidence" value="ECO:0007669"/>
    <property type="project" value="TreeGrafter"/>
</dbReference>
<dbReference type="PANTHER" id="PTHR45694:SF18">
    <property type="entry name" value="GLUTAREDOXIN-1-RELATED"/>
    <property type="match status" value="1"/>
</dbReference>
<sequence>MYIHILNIFQINCQSSAYIEYIMWLRVGPAAGSFPGVSKFIQTWAMLQSLLATAIANMYACSSHPRLWVYANGSALPFCADDDGGALQAALQEISGQRTVPNVFVKSTHIGGNDDLQAAVRSGSFQKMLK</sequence>
<keyword evidence="3" id="KW-1185">Reference proteome</keyword>
<dbReference type="InterPro" id="IPR036249">
    <property type="entry name" value="Thioredoxin-like_sf"/>
</dbReference>
<dbReference type="GeneID" id="25903739"/>
<dbReference type="STRING" id="667725.A0A0L0G6E9"/>
<proteinExistence type="predicted"/>
<dbReference type="OrthoDB" id="418495at2759"/>
<accession>A0A0L0G6E9</accession>
<dbReference type="EMBL" id="KQ241756">
    <property type="protein sequence ID" value="KNC84562.1"/>
    <property type="molecule type" value="Genomic_DNA"/>
</dbReference>
<name>A0A0L0G6E9_9EUKA</name>
<dbReference type="eggNOG" id="KOG1752">
    <property type="taxonomic scope" value="Eukaryota"/>
</dbReference>
<dbReference type="GO" id="GO:0034599">
    <property type="term" value="P:cellular response to oxidative stress"/>
    <property type="evidence" value="ECO:0007669"/>
    <property type="project" value="TreeGrafter"/>
</dbReference>
<dbReference type="Pfam" id="PF00462">
    <property type="entry name" value="Glutaredoxin"/>
    <property type="match status" value="1"/>
</dbReference>
<dbReference type="RefSeq" id="XP_014158464.1">
    <property type="nucleotide sequence ID" value="XM_014302989.1"/>
</dbReference>
<dbReference type="PANTHER" id="PTHR45694">
    <property type="entry name" value="GLUTAREDOXIN 2"/>
    <property type="match status" value="1"/>
</dbReference>
<evidence type="ECO:0000313" key="2">
    <source>
        <dbReference type="EMBL" id="KNC84562.1"/>
    </source>
</evidence>
<dbReference type="GO" id="GO:0005737">
    <property type="term" value="C:cytoplasm"/>
    <property type="evidence" value="ECO:0007669"/>
    <property type="project" value="TreeGrafter"/>
</dbReference>
<dbReference type="InterPro" id="IPR014025">
    <property type="entry name" value="Glutaredoxin_subgr"/>
</dbReference>
<feature type="domain" description="Glutaredoxin" evidence="1">
    <location>
        <begin position="83"/>
        <end position="110"/>
    </location>
</feature>
<gene>
    <name evidence="2" type="ORF">SARC_03235</name>
</gene>
<dbReference type="SUPFAM" id="SSF52833">
    <property type="entry name" value="Thioredoxin-like"/>
    <property type="match status" value="1"/>
</dbReference>
<protein>
    <recommendedName>
        <fullName evidence="1">Glutaredoxin domain-containing protein</fullName>
    </recommendedName>
</protein>